<keyword evidence="6 7" id="KW-0472">Membrane</keyword>
<dbReference type="InterPro" id="IPR029044">
    <property type="entry name" value="Nucleotide-diphossugar_trans"/>
</dbReference>
<evidence type="ECO:0000256" key="5">
    <source>
        <dbReference type="ARBA" id="ARBA00022989"/>
    </source>
</evidence>
<evidence type="ECO:0000313" key="9">
    <source>
        <dbReference type="Proteomes" id="UP000231553"/>
    </source>
</evidence>
<dbReference type="AlphaFoldDB" id="A0A2M8ITT0"/>
<dbReference type="SUPFAM" id="SSF53448">
    <property type="entry name" value="Nucleotide-diphospho-sugar transferases"/>
    <property type="match status" value="1"/>
</dbReference>
<keyword evidence="3 8" id="KW-0808">Transferase</keyword>
<dbReference type="GO" id="GO:0016757">
    <property type="term" value="F:glycosyltransferase activity"/>
    <property type="evidence" value="ECO:0007669"/>
    <property type="project" value="UniProtKB-KW"/>
</dbReference>
<dbReference type="InterPro" id="IPR050321">
    <property type="entry name" value="Glycosyltr_2/OpgH_subfam"/>
</dbReference>
<feature type="transmembrane region" description="Helical" evidence="7">
    <location>
        <begin position="397"/>
        <end position="417"/>
    </location>
</feature>
<evidence type="ECO:0000256" key="6">
    <source>
        <dbReference type="ARBA" id="ARBA00023136"/>
    </source>
</evidence>
<keyword evidence="9" id="KW-1185">Reference proteome</keyword>
<evidence type="ECO:0000256" key="2">
    <source>
        <dbReference type="ARBA" id="ARBA00022676"/>
    </source>
</evidence>
<evidence type="ECO:0000256" key="7">
    <source>
        <dbReference type="SAM" id="Phobius"/>
    </source>
</evidence>
<name>A0A2M8ITT0_9RHOB</name>
<evidence type="ECO:0000256" key="3">
    <source>
        <dbReference type="ARBA" id="ARBA00022679"/>
    </source>
</evidence>
<evidence type="ECO:0000313" key="8">
    <source>
        <dbReference type="EMBL" id="PJE33931.1"/>
    </source>
</evidence>
<comment type="caution">
    <text evidence="8">The sequence shown here is derived from an EMBL/GenBank/DDBJ whole genome shotgun (WGS) entry which is preliminary data.</text>
</comment>
<evidence type="ECO:0000256" key="1">
    <source>
        <dbReference type="ARBA" id="ARBA00004141"/>
    </source>
</evidence>
<gene>
    <name evidence="8" type="ORF">CVM52_24885</name>
</gene>
<dbReference type="GO" id="GO:0016020">
    <property type="term" value="C:membrane"/>
    <property type="evidence" value="ECO:0007669"/>
    <property type="project" value="UniProtKB-SubCell"/>
</dbReference>
<dbReference type="RefSeq" id="WP_100164968.1">
    <property type="nucleotide sequence ID" value="NZ_PGTB01000279.1"/>
</dbReference>
<dbReference type="PANTHER" id="PTHR43867:SF2">
    <property type="entry name" value="CELLULOSE SYNTHASE CATALYTIC SUBUNIT A [UDP-FORMING]"/>
    <property type="match status" value="1"/>
</dbReference>
<reference evidence="8 9" key="1">
    <citation type="journal article" date="2018" name="Int. J. Syst. Evol. Microbiol.">
        <title>Pseudooceanicola lipolyticus sp. nov., a marine alphaproteobacterium, reclassification of Oceanicola flagellatus as Pseudooceanicola flagellatus comb. nov. and emended description of the genus Pseudooceanicola.</title>
        <authorList>
            <person name="Huang M.-M."/>
            <person name="Guo L.-L."/>
            <person name="Wu Y.-H."/>
            <person name="Lai Q.-L."/>
            <person name="Shao Z.-Z."/>
            <person name="Wang C.-S."/>
            <person name="Wu M."/>
            <person name="Xu X.-W."/>
        </authorList>
    </citation>
    <scope>NUCLEOTIDE SEQUENCE [LARGE SCALE GENOMIC DNA]</scope>
    <source>
        <strain evidence="8 9">157</strain>
    </source>
</reference>
<proteinExistence type="predicted"/>
<organism evidence="8 9">
    <name type="scientific">Pseudooceanicola lipolyticus</name>
    <dbReference type="NCBI Taxonomy" id="2029104"/>
    <lineage>
        <taxon>Bacteria</taxon>
        <taxon>Pseudomonadati</taxon>
        <taxon>Pseudomonadota</taxon>
        <taxon>Alphaproteobacteria</taxon>
        <taxon>Rhodobacterales</taxon>
        <taxon>Paracoccaceae</taxon>
        <taxon>Pseudooceanicola</taxon>
    </lineage>
</organism>
<dbReference type="OrthoDB" id="7431422at2"/>
<sequence>LGLRLVPPLLLTGLLAGFALAPGLSFALLCLLAVALLWLFLTLKLLAAAVTLAMPRRDPTRLRPDTRRAQRPKVSVMVPLYREREIAGALIRRLARLTYPKSLLDLVLVLEEGDHVTREAIRGARLPPWIRVVEVPAHGRLTTKPRAMNYALDFCRGEIIGVWDAEDAPAPDQIERVVAHFATAPSDVACLQGVLDFYNPRTNWLARCFTAEYAALFRMILPGLARMRLVVPLGGTTVFVRRDRLEELGGWDAHNVTEDADLGVRLCRAGYRTEVIDTVTCEEANCRPLPWIKQRSRWLKGYLITYLVHMRNPLRLLRELGGRGFLSFQAFFLGTLSQFLLAPVLWSFWLVMLGLPHPAEALLPAPAIAALAVFFVAAELATMAIALIAVRRAGKAYLIPFIPSLIFYFPLGALAAYKALLELALAPFYWDKTRHGQAAAETDI</sequence>
<dbReference type="Proteomes" id="UP000231553">
    <property type="component" value="Unassembled WGS sequence"/>
</dbReference>
<accession>A0A2M8ITT0</accession>
<evidence type="ECO:0000256" key="4">
    <source>
        <dbReference type="ARBA" id="ARBA00022692"/>
    </source>
</evidence>
<keyword evidence="2" id="KW-0328">Glycosyltransferase</keyword>
<dbReference type="EMBL" id="PGTB01000279">
    <property type="protein sequence ID" value="PJE33931.1"/>
    <property type="molecule type" value="Genomic_DNA"/>
</dbReference>
<dbReference type="Gene3D" id="3.90.550.10">
    <property type="entry name" value="Spore Coat Polysaccharide Biosynthesis Protein SpsA, Chain A"/>
    <property type="match status" value="1"/>
</dbReference>
<dbReference type="Pfam" id="PF13641">
    <property type="entry name" value="Glyco_tranf_2_3"/>
    <property type="match status" value="1"/>
</dbReference>
<keyword evidence="4 7" id="KW-0812">Transmembrane</keyword>
<feature type="transmembrane region" description="Helical" evidence="7">
    <location>
        <begin position="368"/>
        <end position="390"/>
    </location>
</feature>
<feature type="transmembrane region" description="Helical" evidence="7">
    <location>
        <begin position="325"/>
        <end position="348"/>
    </location>
</feature>
<protein>
    <submittedName>
        <fullName evidence="8">Glycosyl transferase</fullName>
    </submittedName>
</protein>
<comment type="subcellular location">
    <subcellularLocation>
        <location evidence="1">Membrane</location>
        <topology evidence="1">Multi-pass membrane protein</topology>
    </subcellularLocation>
</comment>
<feature type="non-terminal residue" evidence="8">
    <location>
        <position position="1"/>
    </location>
</feature>
<keyword evidence="5 7" id="KW-1133">Transmembrane helix</keyword>
<feature type="transmembrane region" description="Helical" evidence="7">
    <location>
        <begin position="37"/>
        <end position="54"/>
    </location>
</feature>
<dbReference type="PANTHER" id="PTHR43867">
    <property type="entry name" value="CELLULOSE SYNTHASE CATALYTIC SUBUNIT A [UDP-FORMING]"/>
    <property type="match status" value="1"/>
</dbReference>